<accession>A0A090VQY4</accession>
<keyword evidence="2" id="KW-1185">Reference proteome</keyword>
<comment type="caution">
    <text evidence="1">The sequence shown here is derived from an EMBL/GenBank/DDBJ whole genome shotgun (WGS) entry which is preliminary data.</text>
</comment>
<protein>
    <submittedName>
        <fullName evidence="1">Uncharacterized protein</fullName>
    </submittedName>
</protein>
<name>A0A090VQY4_PSEVU</name>
<reference evidence="1 2" key="1">
    <citation type="submission" date="2014-09" db="EMBL/GenBank/DDBJ databases">
        <title>Whole genome shotgun sequence of Escherichia vulneris NBRC 102420.</title>
        <authorList>
            <person name="Yoshida Y."/>
            <person name="Hosoyama A."/>
            <person name="Tsuchikane K."/>
            <person name="Ohji S."/>
            <person name="Ichikawa N."/>
            <person name="Kimura A."/>
            <person name="Yamazoe A."/>
            <person name="Ezaki T."/>
            <person name="Fujita N."/>
        </authorList>
    </citation>
    <scope>NUCLEOTIDE SEQUENCE [LARGE SCALE GENOMIC DNA]</scope>
    <source>
        <strain evidence="1 2">NBRC 102420</strain>
    </source>
</reference>
<evidence type="ECO:0000313" key="1">
    <source>
        <dbReference type="EMBL" id="GAL57507.1"/>
    </source>
</evidence>
<organism evidence="1 2">
    <name type="scientific">Pseudescherichia vulneris NBRC 102420</name>
    <dbReference type="NCBI Taxonomy" id="1115515"/>
    <lineage>
        <taxon>Bacteria</taxon>
        <taxon>Pseudomonadati</taxon>
        <taxon>Pseudomonadota</taxon>
        <taxon>Gammaproteobacteria</taxon>
        <taxon>Enterobacterales</taxon>
        <taxon>Enterobacteriaceae</taxon>
        <taxon>Pseudescherichia</taxon>
    </lineage>
</organism>
<gene>
    <name evidence="1" type="ORF">EV102420_07_03280</name>
</gene>
<dbReference type="EMBL" id="BBMZ01000007">
    <property type="protein sequence ID" value="GAL57507.1"/>
    <property type="molecule type" value="Genomic_DNA"/>
</dbReference>
<dbReference type="AlphaFoldDB" id="A0A090VQY4"/>
<proteinExistence type="predicted"/>
<dbReference type="Proteomes" id="UP000029462">
    <property type="component" value="Unassembled WGS sequence"/>
</dbReference>
<evidence type="ECO:0000313" key="2">
    <source>
        <dbReference type="Proteomes" id="UP000029462"/>
    </source>
</evidence>
<sequence>MDFVDYTVKMSIWEQYISMEITPQFSYLIFNHLFRNFLLTGTSNNLKIETEPKTDIANAINDIEIIATGLPICLSLAILKITLITIK</sequence>